<organism evidence="1 2">
    <name type="scientific">Bacteroides cellulosilyticus</name>
    <dbReference type="NCBI Taxonomy" id="246787"/>
    <lineage>
        <taxon>Bacteria</taxon>
        <taxon>Pseudomonadati</taxon>
        <taxon>Bacteroidota</taxon>
        <taxon>Bacteroidia</taxon>
        <taxon>Bacteroidales</taxon>
        <taxon>Bacteroidaceae</taxon>
        <taxon>Bacteroides</taxon>
    </lineage>
</organism>
<sequence length="96" mass="10543">RLVAGLSDPQFFESYEAIQGYRLNTMAQGYQSLHETDAALEKLAAEGKANLDDMDDPTVIAELERANQALVDSVQTQTRALLGTVLNQRTVTMKNA</sequence>
<dbReference type="EMBL" id="JARFID010001098">
    <property type="protein sequence ID" value="MDE8698358.1"/>
    <property type="molecule type" value="Genomic_DNA"/>
</dbReference>
<proteinExistence type="predicted"/>
<dbReference type="AlphaFoldDB" id="A0AAX4Y2Z4"/>
<evidence type="ECO:0000313" key="1">
    <source>
        <dbReference type="EMBL" id="MDE8698358.1"/>
    </source>
</evidence>
<evidence type="ECO:0000313" key="2">
    <source>
        <dbReference type="Proteomes" id="UP001221924"/>
    </source>
</evidence>
<dbReference type="Proteomes" id="UP001221924">
    <property type="component" value="Unassembled WGS sequence"/>
</dbReference>
<name>A0AAX4Y2Z4_9BACE</name>
<gene>
    <name evidence="1" type="ORF">PZH42_31060</name>
</gene>
<protein>
    <submittedName>
        <fullName evidence="1">Uncharacterized protein</fullName>
    </submittedName>
</protein>
<accession>A0AAX4Y2Z4</accession>
<feature type="non-terminal residue" evidence="1">
    <location>
        <position position="96"/>
    </location>
</feature>
<feature type="non-terminal residue" evidence="1">
    <location>
        <position position="1"/>
    </location>
</feature>
<comment type="caution">
    <text evidence="1">The sequence shown here is derived from an EMBL/GenBank/DDBJ whole genome shotgun (WGS) entry which is preliminary data.</text>
</comment>
<reference evidence="1" key="1">
    <citation type="submission" date="2023-03" db="EMBL/GenBank/DDBJ databases">
        <title>DFI Biobank Strains.</title>
        <authorList>
            <person name="Mostad J."/>
            <person name="Paddock L."/>
            <person name="Medina S."/>
            <person name="Waligurski E."/>
            <person name="Barat B."/>
            <person name="Smith R."/>
            <person name="Burgo V."/>
            <person name="Metcalfe C."/>
            <person name="Woodson C."/>
            <person name="Sundararajan A."/>
            <person name="Ramaswamy R."/>
            <person name="Lin H."/>
            <person name="Pamer E.G."/>
        </authorList>
    </citation>
    <scope>NUCLEOTIDE SEQUENCE</scope>
    <source>
        <strain evidence="1">DFI.9.5</strain>
    </source>
</reference>